<evidence type="ECO:0000313" key="11">
    <source>
        <dbReference type="Proteomes" id="UP000321085"/>
    </source>
</evidence>
<comment type="catalytic activity">
    <reaction evidence="1">
        <text>ATP + protein L-histidine = ADP + protein N-phospho-L-histidine.</text>
        <dbReference type="EC" id="2.7.13.3"/>
    </reaction>
</comment>
<feature type="domain" description="GAF" evidence="8">
    <location>
        <begin position="28"/>
        <end position="170"/>
    </location>
</feature>
<sequence>MLNEQVLPPWQESDRLAVLRSYRILDTPTEPVFDNLVRLAAMVCQTPMALITLIDDRRQWFKAEVGLGWRETPLDVSICAHAILQPGLLLVRDTTQDVRFNGNPLVMGEPHLRFYAGALLTSPGGLPLGTICVLDCVPRDLSAEQAFALTTLAEQVMAQLELRRAVAERDEVLATSRCTERRQALLVRELHHRVRNTLATVQALVGATARSASSIKEFNRSFSARIAALAKTHALLTEDYWQTVPLQEMLMNELQPFAERRRQRFKLEGPPLDLSADLAVPLSMALHELTANAARYGALSIRKGCVSVAWEVVTADGKRRLHLTWVEHNGPPVGEPSHNGFGLVLLQRVLPAQCDAQVHLEFDTAGLRFEISAPLIEHRHVPPH</sequence>
<dbReference type="SUPFAM" id="SSF55781">
    <property type="entry name" value="GAF domain-like"/>
    <property type="match status" value="1"/>
</dbReference>
<dbReference type="SMART" id="SM00065">
    <property type="entry name" value="GAF"/>
    <property type="match status" value="1"/>
</dbReference>
<dbReference type="Proteomes" id="UP000321085">
    <property type="component" value="Unassembled WGS sequence"/>
</dbReference>
<accession>A0A512C515</accession>
<evidence type="ECO:0000256" key="5">
    <source>
        <dbReference type="ARBA" id="ARBA00022741"/>
    </source>
</evidence>
<dbReference type="InterPro" id="IPR036890">
    <property type="entry name" value="HATPase_C_sf"/>
</dbReference>
<gene>
    <name evidence="10" type="ORF">MAE02_70180</name>
</gene>
<evidence type="ECO:0000256" key="7">
    <source>
        <dbReference type="ARBA" id="ARBA00022840"/>
    </source>
</evidence>
<dbReference type="InterPro" id="IPR011102">
    <property type="entry name" value="Sig_transdc_His_kinase_HWE"/>
</dbReference>
<dbReference type="RefSeq" id="WP_147023471.1">
    <property type="nucleotide sequence ID" value="NZ_BJYU01000425.1"/>
</dbReference>
<keyword evidence="7" id="KW-0067">ATP-binding</keyword>
<keyword evidence="5" id="KW-0547">Nucleotide-binding</keyword>
<evidence type="ECO:0000259" key="9">
    <source>
        <dbReference type="SMART" id="SM00911"/>
    </source>
</evidence>
<dbReference type="EC" id="2.7.13.3" evidence="2"/>
<dbReference type="PANTHER" id="PTHR43102">
    <property type="entry name" value="SLR1143 PROTEIN"/>
    <property type="match status" value="1"/>
</dbReference>
<keyword evidence="11" id="KW-1185">Reference proteome</keyword>
<dbReference type="InterPro" id="IPR003018">
    <property type="entry name" value="GAF"/>
</dbReference>
<feature type="domain" description="Signal transduction histidine kinase HWE region" evidence="9">
    <location>
        <begin position="189"/>
        <end position="271"/>
    </location>
</feature>
<evidence type="ECO:0000256" key="4">
    <source>
        <dbReference type="ARBA" id="ARBA00022679"/>
    </source>
</evidence>
<dbReference type="SMART" id="SM00911">
    <property type="entry name" value="HWE_HK"/>
    <property type="match status" value="1"/>
</dbReference>
<reference evidence="10 11" key="1">
    <citation type="submission" date="2019-07" db="EMBL/GenBank/DDBJ databases">
        <title>Whole genome shotgun sequence of Microvirga aerophila NBRC 106136.</title>
        <authorList>
            <person name="Hosoyama A."/>
            <person name="Uohara A."/>
            <person name="Ohji S."/>
            <person name="Ichikawa N."/>
        </authorList>
    </citation>
    <scope>NUCLEOTIDE SEQUENCE [LARGE SCALE GENOMIC DNA]</scope>
    <source>
        <strain evidence="10 11">NBRC 106136</strain>
    </source>
</reference>
<keyword evidence="3" id="KW-0597">Phosphoprotein</keyword>
<comment type="caution">
    <text evidence="10">The sequence shown here is derived from an EMBL/GenBank/DDBJ whole genome shotgun (WGS) entry which is preliminary data.</text>
</comment>
<dbReference type="SUPFAM" id="SSF55874">
    <property type="entry name" value="ATPase domain of HSP90 chaperone/DNA topoisomerase II/histidine kinase"/>
    <property type="match status" value="1"/>
</dbReference>
<dbReference type="GO" id="GO:0004673">
    <property type="term" value="F:protein histidine kinase activity"/>
    <property type="evidence" value="ECO:0007669"/>
    <property type="project" value="UniProtKB-EC"/>
</dbReference>
<dbReference type="Pfam" id="PF07536">
    <property type="entry name" value="HWE_HK"/>
    <property type="match status" value="1"/>
</dbReference>
<organism evidence="10 11">
    <name type="scientific">Microvirga aerophila</name>
    <dbReference type="NCBI Taxonomy" id="670291"/>
    <lineage>
        <taxon>Bacteria</taxon>
        <taxon>Pseudomonadati</taxon>
        <taxon>Pseudomonadota</taxon>
        <taxon>Alphaproteobacteria</taxon>
        <taxon>Hyphomicrobiales</taxon>
        <taxon>Methylobacteriaceae</taxon>
        <taxon>Microvirga</taxon>
    </lineage>
</organism>
<dbReference type="GO" id="GO:0005524">
    <property type="term" value="F:ATP binding"/>
    <property type="evidence" value="ECO:0007669"/>
    <property type="project" value="UniProtKB-KW"/>
</dbReference>
<evidence type="ECO:0000259" key="8">
    <source>
        <dbReference type="SMART" id="SM00065"/>
    </source>
</evidence>
<evidence type="ECO:0000256" key="2">
    <source>
        <dbReference type="ARBA" id="ARBA00012438"/>
    </source>
</evidence>
<dbReference type="AlphaFoldDB" id="A0A512C515"/>
<dbReference type="Gene3D" id="3.30.565.10">
    <property type="entry name" value="Histidine kinase-like ATPase, C-terminal domain"/>
    <property type="match status" value="1"/>
</dbReference>
<name>A0A512C515_9HYPH</name>
<keyword evidence="6" id="KW-0418">Kinase</keyword>
<evidence type="ECO:0000313" key="10">
    <source>
        <dbReference type="EMBL" id="GEO19322.1"/>
    </source>
</evidence>
<evidence type="ECO:0000256" key="1">
    <source>
        <dbReference type="ARBA" id="ARBA00000085"/>
    </source>
</evidence>
<dbReference type="InterPro" id="IPR029016">
    <property type="entry name" value="GAF-like_dom_sf"/>
</dbReference>
<protein>
    <recommendedName>
        <fullName evidence="2">histidine kinase</fullName>
        <ecNumber evidence="2">2.7.13.3</ecNumber>
    </recommendedName>
</protein>
<keyword evidence="4" id="KW-0808">Transferase</keyword>
<evidence type="ECO:0000256" key="6">
    <source>
        <dbReference type="ARBA" id="ARBA00022777"/>
    </source>
</evidence>
<evidence type="ECO:0000256" key="3">
    <source>
        <dbReference type="ARBA" id="ARBA00022553"/>
    </source>
</evidence>
<proteinExistence type="predicted"/>
<dbReference type="PANTHER" id="PTHR43102:SF2">
    <property type="entry name" value="GAF DOMAIN-CONTAINING PROTEIN"/>
    <property type="match status" value="1"/>
</dbReference>
<dbReference type="EMBL" id="BJYU01000425">
    <property type="protein sequence ID" value="GEO19322.1"/>
    <property type="molecule type" value="Genomic_DNA"/>
</dbReference>
<dbReference type="Gene3D" id="3.30.450.40">
    <property type="match status" value="1"/>
</dbReference>